<dbReference type="PANTHER" id="PTHR43364">
    <property type="entry name" value="NADH-SPECIFIC METHYLGLYOXAL REDUCTASE-RELATED"/>
    <property type="match status" value="1"/>
</dbReference>
<dbReference type="GO" id="GO:0005829">
    <property type="term" value="C:cytosol"/>
    <property type="evidence" value="ECO:0007669"/>
    <property type="project" value="TreeGrafter"/>
</dbReference>
<name>A0A0R1WGI5_9LACO</name>
<dbReference type="SUPFAM" id="SSF51430">
    <property type="entry name" value="NAD(P)-linked oxidoreductase"/>
    <property type="match status" value="1"/>
</dbReference>
<dbReference type="AlphaFoldDB" id="A0A0R1WGI5"/>
<dbReference type="PATRIC" id="fig|1423779.3.peg.1689"/>
<dbReference type="InterPro" id="IPR023210">
    <property type="entry name" value="NADP_OxRdtase_dom"/>
</dbReference>
<dbReference type="RefSeq" id="WP_003715658.1">
    <property type="nucleotide sequence ID" value="NZ_AZGE01000053.1"/>
</dbReference>
<gene>
    <name evidence="2" type="ORF">FC49_GL001629</name>
</gene>
<comment type="caution">
    <text evidence="2">The sequence shown here is derived from an EMBL/GenBank/DDBJ whole genome shotgun (WGS) entry which is preliminary data.</text>
</comment>
<feature type="domain" description="NADP-dependent oxidoreductase" evidence="1">
    <location>
        <begin position="16"/>
        <end position="305"/>
    </location>
</feature>
<dbReference type="Proteomes" id="UP000050973">
    <property type="component" value="Unassembled WGS sequence"/>
</dbReference>
<dbReference type="PANTHER" id="PTHR43364:SF1">
    <property type="entry name" value="OXIDOREDUCTASE YDHF"/>
    <property type="match status" value="1"/>
</dbReference>
<proteinExistence type="predicted"/>
<accession>A0A0R1WGI5</accession>
<dbReference type="Pfam" id="PF00248">
    <property type="entry name" value="Aldo_ket_red"/>
    <property type="match status" value="1"/>
</dbReference>
<dbReference type="Gene3D" id="3.20.20.100">
    <property type="entry name" value="NADP-dependent oxidoreductase domain"/>
    <property type="match status" value="1"/>
</dbReference>
<sequence>MKQINLGATSLKIPAMGLGIMRMEAKSPEQAAAAIDTAYDHGINFIDSADIYGQGKSEEVFGQALQKAAISREDLFIQSKVGIIVDPARSHGNFVFGSRYEFTKQHILEAVDGVLERMETDYLDAVLLHRPDPLMDLAGIKEAFDILQASGKVRFFGVSNFNPQQFMMVQDSVTQRLMFNQLQFGLMHTGMVDFGINTNISNTDGTDHDGGLLDFCRRQHVTIQAWSPFQYGNFEGTFIDNPDYPELNGQLAKLAAKYHVGKNAIAAAWVLKHPAQIQLIMGTMNPDHIADSAAGADVDLTNQEWYDLYLAAGHKLP</sequence>
<protein>
    <submittedName>
        <fullName evidence="2">Oxidoreductase, aldo keto reductase family protein</fullName>
    </submittedName>
</protein>
<evidence type="ECO:0000259" key="1">
    <source>
        <dbReference type="Pfam" id="PF00248"/>
    </source>
</evidence>
<evidence type="ECO:0000313" key="2">
    <source>
        <dbReference type="EMBL" id="KRM13990.1"/>
    </source>
</evidence>
<dbReference type="EMBL" id="AZGE01000053">
    <property type="protein sequence ID" value="KRM13990.1"/>
    <property type="molecule type" value="Genomic_DNA"/>
</dbReference>
<evidence type="ECO:0000313" key="3">
    <source>
        <dbReference type="Proteomes" id="UP000050973"/>
    </source>
</evidence>
<dbReference type="InterPro" id="IPR036812">
    <property type="entry name" value="NAD(P)_OxRdtase_dom_sf"/>
</dbReference>
<reference evidence="2 3" key="1">
    <citation type="journal article" date="2015" name="Genome Announc.">
        <title>Expanding the biotechnology potential of lactobacilli through comparative genomics of 213 strains and associated genera.</title>
        <authorList>
            <person name="Sun Z."/>
            <person name="Harris H.M."/>
            <person name="McCann A."/>
            <person name="Guo C."/>
            <person name="Argimon S."/>
            <person name="Zhang W."/>
            <person name="Yang X."/>
            <person name="Jeffery I.B."/>
            <person name="Cooney J.C."/>
            <person name="Kagawa T.F."/>
            <person name="Liu W."/>
            <person name="Song Y."/>
            <person name="Salvetti E."/>
            <person name="Wrobel A."/>
            <person name="Rasinkangas P."/>
            <person name="Parkhill J."/>
            <person name="Rea M.C."/>
            <person name="O'Sullivan O."/>
            <person name="Ritari J."/>
            <person name="Douillard F.P."/>
            <person name="Paul Ross R."/>
            <person name="Yang R."/>
            <person name="Briner A.E."/>
            <person name="Felis G.E."/>
            <person name="de Vos W.M."/>
            <person name="Barrangou R."/>
            <person name="Klaenhammer T.R."/>
            <person name="Caufield P.W."/>
            <person name="Cui Y."/>
            <person name="Zhang H."/>
            <person name="O'Toole P.W."/>
        </authorList>
    </citation>
    <scope>NUCLEOTIDE SEQUENCE [LARGE SCALE GENOMIC DNA]</scope>
    <source>
        <strain evidence="2 3">DSM 4864</strain>
    </source>
</reference>
<dbReference type="InterPro" id="IPR050523">
    <property type="entry name" value="AKR_Detox_Biosynth"/>
</dbReference>
<organism evidence="2 3">
    <name type="scientific">Limosilactobacillus oris DSM 4864</name>
    <dbReference type="NCBI Taxonomy" id="1423779"/>
    <lineage>
        <taxon>Bacteria</taxon>
        <taxon>Bacillati</taxon>
        <taxon>Bacillota</taxon>
        <taxon>Bacilli</taxon>
        <taxon>Lactobacillales</taxon>
        <taxon>Lactobacillaceae</taxon>
        <taxon>Limosilactobacillus</taxon>
    </lineage>
</organism>